<keyword evidence="1" id="KW-0285">Flavoprotein</keyword>
<accession>A0ABQ8KW82</accession>
<keyword evidence="5" id="KW-1185">Reference proteome</keyword>
<organism evidence="4 5">
    <name type="scientific">Rhodofomes roseus</name>
    <dbReference type="NCBI Taxonomy" id="34475"/>
    <lineage>
        <taxon>Eukaryota</taxon>
        <taxon>Fungi</taxon>
        <taxon>Dikarya</taxon>
        <taxon>Basidiomycota</taxon>
        <taxon>Agaricomycotina</taxon>
        <taxon>Agaricomycetes</taxon>
        <taxon>Polyporales</taxon>
        <taxon>Rhodofomes</taxon>
    </lineage>
</organism>
<dbReference type="Proteomes" id="UP000814176">
    <property type="component" value="Unassembled WGS sequence"/>
</dbReference>
<evidence type="ECO:0000313" key="4">
    <source>
        <dbReference type="EMBL" id="KAH9843481.1"/>
    </source>
</evidence>
<evidence type="ECO:0000256" key="2">
    <source>
        <dbReference type="ARBA" id="ARBA00022827"/>
    </source>
</evidence>
<dbReference type="PANTHER" id="PTHR46720">
    <property type="entry name" value="HYDROXYLASE, PUTATIVE (AFU_ORTHOLOGUE AFUA_3G01460)-RELATED"/>
    <property type="match status" value="1"/>
</dbReference>
<dbReference type="GeneID" id="72007515"/>
<evidence type="ECO:0000256" key="1">
    <source>
        <dbReference type="ARBA" id="ARBA00022630"/>
    </source>
</evidence>
<dbReference type="PANTHER" id="PTHR46720:SF3">
    <property type="entry name" value="FAD-BINDING DOMAIN-CONTAINING PROTEIN-RELATED"/>
    <property type="match status" value="1"/>
</dbReference>
<dbReference type="Gene3D" id="3.50.50.60">
    <property type="entry name" value="FAD/NAD(P)-binding domain"/>
    <property type="match status" value="1"/>
</dbReference>
<sequence>MPYGSSSMHRADLIQVLLRNIPSRYTTHWHKKLVRYKEIKDDEENVSYLQLYFEDGSKAEADVPLSADRMKSNVRTCMYNIVHQHECPDNADCANCLHCSAVTPTWDGMVAYWTLVSTEKLRKVNPEHEAFRSTLFPMEIEGE</sequence>
<protein>
    <submittedName>
        <fullName evidence="4">Uncharacterized protein</fullName>
    </submittedName>
</protein>
<dbReference type="InterPro" id="IPR036188">
    <property type="entry name" value="FAD/NAD-bd_sf"/>
</dbReference>
<proteinExistence type="predicted"/>
<evidence type="ECO:0000256" key="3">
    <source>
        <dbReference type="ARBA" id="ARBA00023002"/>
    </source>
</evidence>
<name>A0ABQ8KW82_9APHY</name>
<dbReference type="RefSeq" id="XP_047784291.1">
    <property type="nucleotide sequence ID" value="XM_047926783.1"/>
</dbReference>
<evidence type="ECO:0000313" key="5">
    <source>
        <dbReference type="Proteomes" id="UP000814176"/>
    </source>
</evidence>
<keyword evidence="3" id="KW-0560">Oxidoreductase</keyword>
<dbReference type="InterPro" id="IPR051104">
    <property type="entry name" value="FAD_monoxygenase"/>
</dbReference>
<comment type="caution">
    <text evidence="4">The sequence shown here is derived from an EMBL/GenBank/DDBJ whole genome shotgun (WGS) entry which is preliminary data.</text>
</comment>
<dbReference type="EMBL" id="JADCUA010000001">
    <property type="protein sequence ID" value="KAH9843481.1"/>
    <property type="molecule type" value="Genomic_DNA"/>
</dbReference>
<gene>
    <name evidence="4" type="ORF">C8Q71DRAFT_852019</name>
</gene>
<reference evidence="4 5" key="1">
    <citation type="journal article" date="2021" name="Environ. Microbiol.">
        <title>Gene family expansions and transcriptome signatures uncover fungal adaptations to wood decay.</title>
        <authorList>
            <person name="Hage H."/>
            <person name="Miyauchi S."/>
            <person name="Viragh M."/>
            <person name="Drula E."/>
            <person name="Min B."/>
            <person name="Chaduli D."/>
            <person name="Navarro D."/>
            <person name="Favel A."/>
            <person name="Norest M."/>
            <person name="Lesage-Meessen L."/>
            <person name="Balint B."/>
            <person name="Merenyi Z."/>
            <person name="de Eugenio L."/>
            <person name="Morin E."/>
            <person name="Martinez A.T."/>
            <person name="Baldrian P."/>
            <person name="Stursova M."/>
            <person name="Martinez M.J."/>
            <person name="Novotny C."/>
            <person name="Magnuson J.K."/>
            <person name="Spatafora J.W."/>
            <person name="Maurice S."/>
            <person name="Pangilinan J."/>
            <person name="Andreopoulos W."/>
            <person name="LaButti K."/>
            <person name="Hundley H."/>
            <person name="Na H."/>
            <person name="Kuo A."/>
            <person name="Barry K."/>
            <person name="Lipzen A."/>
            <person name="Henrissat B."/>
            <person name="Riley R."/>
            <person name="Ahrendt S."/>
            <person name="Nagy L.G."/>
            <person name="Grigoriev I.V."/>
            <person name="Martin F."/>
            <person name="Rosso M.N."/>
        </authorList>
    </citation>
    <scope>NUCLEOTIDE SEQUENCE [LARGE SCALE GENOMIC DNA]</scope>
    <source>
        <strain evidence="4 5">CIRM-BRFM 1785</strain>
    </source>
</reference>
<keyword evidence="2" id="KW-0274">FAD</keyword>